<evidence type="ECO:0000256" key="1">
    <source>
        <dbReference type="SAM" id="Coils"/>
    </source>
</evidence>
<dbReference type="GO" id="GO:0036158">
    <property type="term" value="P:outer dynein arm assembly"/>
    <property type="evidence" value="ECO:0007669"/>
    <property type="project" value="InterPro"/>
</dbReference>
<evidence type="ECO:0000313" key="4">
    <source>
        <dbReference type="Proteomes" id="UP000283210"/>
    </source>
</evidence>
<dbReference type="AlphaFoldDB" id="A0A437DL67"/>
<organism evidence="3 4">
    <name type="scientific">Oryzias javanicus</name>
    <name type="common">Javanese ricefish</name>
    <name type="synonym">Aplocheilus javanicus</name>
    <dbReference type="NCBI Taxonomy" id="123683"/>
    <lineage>
        <taxon>Eukaryota</taxon>
        <taxon>Metazoa</taxon>
        <taxon>Chordata</taxon>
        <taxon>Craniata</taxon>
        <taxon>Vertebrata</taxon>
        <taxon>Euteleostomi</taxon>
        <taxon>Actinopterygii</taxon>
        <taxon>Neopterygii</taxon>
        <taxon>Teleostei</taxon>
        <taxon>Neoteleostei</taxon>
        <taxon>Acanthomorphata</taxon>
        <taxon>Ovalentaria</taxon>
        <taxon>Atherinomorphae</taxon>
        <taxon>Beloniformes</taxon>
        <taxon>Adrianichthyidae</taxon>
        <taxon>Oryziinae</taxon>
        <taxon>Oryzias</taxon>
    </lineage>
</organism>
<evidence type="ECO:0000313" key="3">
    <source>
        <dbReference type="EMBL" id="RVE75580.1"/>
    </source>
</evidence>
<sequence>MPLQLRALADYQQTQEPADFQKEWDEVEKQLPKPPHSCVIWTVMSSIGAEFPVVARQRLGYFRGALAANMERKLSVSARNTGPSLDVRTGGSHQNIQDKRAVRDQSSEAVTKKNTETSGQLREKNRKARTKPAAAQTEGAHIKRRVLVDEETCSRMQRKETHATLQQQVFFKAKLLNSMTHSTRTLRQHLDELKMEQERLKQQRSREAVEDTVRLQRMENSLDTSRLKLRLVQSIAASTQKLINHFKDQSLTHEGQLDALEAEILKERGKLQKLQVKKLNAQLLRDACQAEQQQQKEELLLKELKEREQRSGHFIKKLKDADDNAEKTEKKLRPDEMSIEAQESTSSLADQEKTAPSAYEEAFRLITDSTGITDVEDLVERFASQRDTLIALESSKVKSKEEELELAEQLTRLKKELEEVKHQGAALLFSEQQNQEERRLQLQAQQQRCNAAKQRLDSLETALSAARSEVETLVYKLQLIEKTEQTASTVPPDSPEFILELVTMCKWKLQLLFDQMEGKDLDAIMEEMKKDKDFQNFLEKNQPEINVRIKRFDRETPEQTKEEDMCGVDEDAIMSRETLKMKSQLIFESNAKKNTWKKKTTKM</sequence>
<feature type="region of interest" description="Disordered" evidence="2">
    <location>
        <begin position="79"/>
        <end position="138"/>
    </location>
</feature>
<dbReference type="OrthoDB" id="10255247at2759"/>
<dbReference type="EMBL" id="CM012437">
    <property type="protein sequence ID" value="RVE75580.1"/>
    <property type="molecule type" value="Genomic_DNA"/>
</dbReference>
<dbReference type="PANTHER" id="PTHR46518:SF1">
    <property type="entry name" value="OUTER DYNEIN ARM-DOCKING COMPLEX SUBUNIT 3"/>
    <property type="match status" value="1"/>
</dbReference>
<keyword evidence="4" id="KW-1185">Reference proteome</keyword>
<keyword evidence="1" id="KW-0175">Coiled coil</keyword>
<feature type="region of interest" description="Disordered" evidence="2">
    <location>
        <begin position="320"/>
        <end position="353"/>
    </location>
</feature>
<dbReference type="Proteomes" id="UP000283210">
    <property type="component" value="Chromosome 1"/>
</dbReference>
<dbReference type="PANTHER" id="PTHR46518">
    <property type="entry name" value="COILED-COIL DOMAIN-CONTAINING PROTEIN 151"/>
    <property type="match status" value="1"/>
</dbReference>
<feature type="compositionally biased region" description="Basic and acidic residues" evidence="2">
    <location>
        <begin position="320"/>
        <end position="336"/>
    </location>
</feature>
<reference evidence="3 4" key="1">
    <citation type="submission" date="2018-11" db="EMBL/GenBank/DDBJ databases">
        <authorList>
            <person name="Lopez-Roques C."/>
            <person name="Donnadieu C."/>
            <person name="Bouchez O."/>
            <person name="Klopp C."/>
            <person name="Cabau C."/>
            <person name="Zahm M."/>
        </authorList>
    </citation>
    <scope>NUCLEOTIDE SEQUENCE [LARGE SCALE GENOMIC DNA]</scope>
    <source>
        <strain evidence="3">RS831</strain>
        <tissue evidence="3">Whole body</tissue>
    </source>
</reference>
<reference evidence="3 4" key="2">
    <citation type="submission" date="2019-01" db="EMBL/GenBank/DDBJ databases">
        <title>A chromosome length genome reference of the Java medaka (oryzias javanicus).</title>
        <authorList>
            <person name="Herpin A."/>
            <person name="Takehana Y."/>
            <person name="Naruse K."/>
            <person name="Ansai S."/>
            <person name="Kawaguchi M."/>
        </authorList>
    </citation>
    <scope>NUCLEOTIDE SEQUENCE [LARGE SCALE GENOMIC DNA]</scope>
    <source>
        <strain evidence="3">RS831</strain>
        <tissue evidence="3">Whole body</tissue>
    </source>
</reference>
<dbReference type="GO" id="GO:0097542">
    <property type="term" value="C:ciliary tip"/>
    <property type="evidence" value="ECO:0007669"/>
    <property type="project" value="TreeGrafter"/>
</dbReference>
<feature type="coiled-coil region" evidence="1">
    <location>
        <begin position="257"/>
        <end position="310"/>
    </location>
</feature>
<feature type="coiled-coil region" evidence="1">
    <location>
        <begin position="183"/>
        <end position="210"/>
    </location>
</feature>
<dbReference type="GO" id="GO:0003341">
    <property type="term" value="P:cilium movement"/>
    <property type="evidence" value="ECO:0007669"/>
    <property type="project" value="InterPro"/>
</dbReference>
<name>A0A437DL67_ORYJA</name>
<proteinExistence type="predicted"/>
<gene>
    <name evidence="3" type="ORF">OJAV_G00000140</name>
</gene>
<dbReference type="GO" id="GO:0035253">
    <property type="term" value="C:ciliary rootlet"/>
    <property type="evidence" value="ECO:0007669"/>
    <property type="project" value="TreeGrafter"/>
</dbReference>
<dbReference type="GO" id="GO:0036064">
    <property type="term" value="C:ciliary basal body"/>
    <property type="evidence" value="ECO:0007669"/>
    <property type="project" value="TreeGrafter"/>
</dbReference>
<protein>
    <recommendedName>
        <fullName evidence="5">Coiled-coil domain-containing protein 151</fullName>
    </recommendedName>
</protein>
<evidence type="ECO:0000256" key="2">
    <source>
        <dbReference type="SAM" id="MobiDB-lite"/>
    </source>
</evidence>
<evidence type="ECO:0008006" key="5">
    <source>
        <dbReference type="Google" id="ProtNLM"/>
    </source>
</evidence>
<accession>A0A437DL67</accession>
<dbReference type="InterPro" id="IPR033192">
    <property type="entry name" value="ODAD3"/>
</dbReference>
<feature type="coiled-coil region" evidence="1">
    <location>
        <begin position="390"/>
        <end position="469"/>
    </location>
</feature>
<feature type="compositionally biased region" description="Basic and acidic residues" evidence="2">
    <location>
        <begin position="96"/>
        <end position="115"/>
    </location>
</feature>